<keyword evidence="8 9" id="KW-0807">Transducer</keyword>
<feature type="compositionally biased region" description="Polar residues" evidence="10">
    <location>
        <begin position="353"/>
        <end position="363"/>
    </location>
</feature>
<comment type="caution">
    <text evidence="13">The sequence shown here is derived from an EMBL/GenBank/DDBJ whole genome shotgun (WGS) entry which is preliminary data.</text>
</comment>
<evidence type="ECO:0000256" key="8">
    <source>
        <dbReference type="ARBA" id="ARBA00023224"/>
    </source>
</evidence>
<evidence type="ECO:0000256" key="1">
    <source>
        <dbReference type="ARBA" id="ARBA00004141"/>
    </source>
</evidence>
<dbReference type="Proteomes" id="UP001066276">
    <property type="component" value="Chromosome 7"/>
</dbReference>
<keyword evidence="14" id="KW-1185">Reference proteome</keyword>
<feature type="transmembrane region" description="Helical" evidence="11">
    <location>
        <begin position="88"/>
        <end position="107"/>
    </location>
</feature>
<feature type="transmembrane region" description="Helical" evidence="11">
    <location>
        <begin position="262"/>
        <end position="280"/>
    </location>
</feature>
<reference evidence="13" key="1">
    <citation type="journal article" date="2022" name="bioRxiv">
        <title>Sequencing and chromosome-scale assembly of the giantPleurodeles waltlgenome.</title>
        <authorList>
            <person name="Brown T."/>
            <person name="Elewa A."/>
            <person name="Iarovenko S."/>
            <person name="Subramanian E."/>
            <person name="Araus A.J."/>
            <person name="Petzold A."/>
            <person name="Susuki M."/>
            <person name="Suzuki K.-i.T."/>
            <person name="Hayashi T."/>
            <person name="Toyoda A."/>
            <person name="Oliveira C."/>
            <person name="Osipova E."/>
            <person name="Leigh N.D."/>
            <person name="Simon A."/>
            <person name="Yun M.H."/>
        </authorList>
    </citation>
    <scope>NUCLEOTIDE SEQUENCE</scope>
    <source>
        <strain evidence="13">20211129_DDA</strain>
        <tissue evidence="13">Liver</tissue>
    </source>
</reference>
<keyword evidence="4 9" id="KW-0297">G-protein coupled receptor</keyword>
<evidence type="ECO:0000313" key="13">
    <source>
        <dbReference type="EMBL" id="KAJ1126374.1"/>
    </source>
</evidence>
<protein>
    <recommendedName>
        <fullName evidence="12">G-protein coupled receptors family 1 profile domain-containing protein</fullName>
    </recommendedName>
</protein>
<keyword evidence="5 11" id="KW-0472">Membrane</keyword>
<organism evidence="13 14">
    <name type="scientific">Pleurodeles waltl</name>
    <name type="common">Iberian ribbed newt</name>
    <dbReference type="NCBI Taxonomy" id="8319"/>
    <lineage>
        <taxon>Eukaryota</taxon>
        <taxon>Metazoa</taxon>
        <taxon>Chordata</taxon>
        <taxon>Craniata</taxon>
        <taxon>Vertebrata</taxon>
        <taxon>Euteleostomi</taxon>
        <taxon>Amphibia</taxon>
        <taxon>Batrachia</taxon>
        <taxon>Caudata</taxon>
        <taxon>Salamandroidea</taxon>
        <taxon>Salamandridae</taxon>
        <taxon>Pleurodelinae</taxon>
        <taxon>Pleurodeles</taxon>
    </lineage>
</organism>
<feature type="domain" description="G-protein coupled receptors family 1 profile" evidence="12">
    <location>
        <begin position="67"/>
        <end position="324"/>
    </location>
</feature>
<dbReference type="GO" id="GO:0004930">
    <property type="term" value="F:G protein-coupled receptor activity"/>
    <property type="evidence" value="ECO:0007669"/>
    <property type="project" value="UniProtKB-KW"/>
</dbReference>
<evidence type="ECO:0000313" key="14">
    <source>
        <dbReference type="Proteomes" id="UP001066276"/>
    </source>
</evidence>
<comment type="similarity">
    <text evidence="9">Belongs to the G-protein coupled receptor 1 family.</text>
</comment>
<dbReference type="Pfam" id="PF00001">
    <property type="entry name" value="7tm_1"/>
    <property type="match status" value="1"/>
</dbReference>
<feature type="region of interest" description="Disordered" evidence="10">
    <location>
        <begin position="344"/>
        <end position="363"/>
    </location>
</feature>
<sequence length="363" mass="40046">MASTVALSTESWWYTGSSTSDISLWASNATDRDPGVVSPKLCIAGAEFQYRLLPAVYGIVCILSLAGNLAAAYSCFSQRARAAPVTIFLYNVILIDILFSLSLPLQLDYHRRQNDWIFGEAMCKVTSALFFANMYGCTLFLACVCIDRYLAVLHPVRYLTLKKPSYRVVLSLVIWTVIGAVVTALGSSGSLTNTFPDGRTACMENFSTKSWSKRLATMTFLSTAVGFFLPFVTILTCYILIFKRIIDLADSTGGARTLKRKSLRTILLVIGVLTLCFMPFHSIQTVHTLGRVGVFPGVLRFTCGARRAGMALASFNSFLDPLVYYFNSENVQWRFACLKKESNSSKSKSTQSMMLQASSGSRS</sequence>
<keyword evidence="2 9" id="KW-0812">Transmembrane</keyword>
<dbReference type="Gene3D" id="1.20.1070.10">
    <property type="entry name" value="Rhodopsin 7-helix transmembrane proteins"/>
    <property type="match status" value="1"/>
</dbReference>
<name>A0AAV7PF21_PLEWA</name>
<keyword evidence="3 11" id="KW-1133">Transmembrane helix</keyword>
<dbReference type="FunFam" id="1.20.1070.10:FF:000017">
    <property type="entry name" value="lysophosphatidic acid receptor 4"/>
    <property type="match status" value="1"/>
</dbReference>
<evidence type="ECO:0000256" key="9">
    <source>
        <dbReference type="RuleBase" id="RU000688"/>
    </source>
</evidence>
<feature type="transmembrane region" description="Helical" evidence="11">
    <location>
        <begin position="127"/>
        <end position="146"/>
    </location>
</feature>
<dbReference type="InterPro" id="IPR017452">
    <property type="entry name" value="GPCR_Rhodpsn_7TM"/>
</dbReference>
<comment type="subcellular location">
    <subcellularLocation>
        <location evidence="1">Membrane</location>
        <topology evidence="1">Multi-pass membrane protein</topology>
    </subcellularLocation>
</comment>
<evidence type="ECO:0000256" key="2">
    <source>
        <dbReference type="ARBA" id="ARBA00022692"/>
    </source>
</evidence>
<keyword evidence="7 9" id="KW-0675">Receptor</keyword>
<dbReference type="EMBL" id="JANPWB010000011">
    <property type="protein sequence ID" value="KAJ1126374.1"/>
    <property type="molecule type" value="Genomic_DNA"/>
</dbReference>
<dbReference type="PROSITE" id="PS00237">
    <property type="entry name" value="G_PROTEIN_RECEP_F1_1"/>
    <property type="match status" value="1"/>
</dbReference>
<feature type="transmembrane region" description="Helical" evidence="11">
    <location>
        <begin position="215"/>
        <end position="241"/>
    </location>
</feature>
<dbReference type="CDD" id="cd14982">
    <property type="entry name" value="7tmA_purinoceptor-like"/>
    <property type="match status" value="1"/>
</dbReference>
<evidence type="ECO:0000256" key="6">
    <source>
        <dbReference type="ARBA" id="ARBA00023157"/>
    </source>
</evidence>
<proteinExistence type="inferred from homology"/>
<dbReference type="PRINTS" id="PR00237">
    <property type="entry name" value="GPCRRHODOPSN"/>
</dbReference>
<evidence type="ECO:0000256" key="4">
    <source>
        <dbReference type="ARBA" id="ARBA00023040"/>
    </source>
</evidence>
<evidence type="ECO:0000259" key="12">
    <source>
        <dbReference type="PROSITE" id="PS50262"/>
    </source>
</evidence>
<dbReference type="PRINTS" id="PR01157">
    <property type="entry name" value="P2YPURNOCPTR"/>
</dbReference>
<dbReference type="GO" id="GO:0008142">
    <property type="term" value="F:oxysterol binding"/>
    <property type="evidence" value="ECO:0007669"/>
    <property type="project" value="InterPro"/>
</dbReference>
<dbReference type="InterPro" id="IPR047160">
    <property type="entry name" value="GP183-like"/>
</dbReference>
<dbReference type="InterPro" id="IPR000276">
    <property type="entry name" value="GPCR_Rhodpsn"/>
</dbReference>
<evidence type="ECO:0000256" key="10">
    <source>
        <dbReference type="SAM" id="MobiDB-lite"/>
    </source>
</evidence>
<evidence type="ECO:0000256" key="11">
    <source>
        <dbReference type="SAM" id="Phobius"/>
    </source>
</evidence>
<feature type="transmembrane region" description="Helical" evidence="11">
    <location>
        <begin position="166"/>
        <end position="186"/>
    </location>
</feature>
<dbReference type="AlphaFoldDB" id="A0AAV7PF21"/>
<dbReference type="GO" id="GO:0016020">
    <property type="term" value="C:membrane"/>
    <property type="evidence" value="ECO:0007669"/>
    <property type="project" value="UniProtKB-SubCell"/>
</dbReference>
<dbReference type="SUPFAM" id="SSF81321">
    <property type="entry name" value="Family A G protein-coupled receptor-like"/>
    <property type="match status" value="1"/>
</dbReference>
<keyword evidence="6" id="KW-1015">Disulfide bond</keyword>
<dbReference type="PANTHER" id="PTHR24237">
    <property type="entry name" value="G-PROTEIN COUPLED RECEPTOR"/>
    <property type="match status" value="1"/>
</dbReference>
<dbReference type="PROSITE" id="PS50262">
    <property type="entry name" value="G_PROTEIN_RECEP_F1_2"/>
    <property type="match status" value="1"/>
</dbReference>
<dbReference type="PANTHER" id="PTHR24237:SF37">
    <property type="entry name" value="COAGULATION FACTOR II (THROMBIN) RECEPTOR-LIKE 2-RELATED"/>
    <property type="match status" value="1"/>
</dbReference>
<gene>
    <name evidence="13" type="ORF">NDU88_004782</name>
</gene>
<accession>A0AAV7PF21</accession>
<evidence type="ECO:0000256" key="5">
    <source>
        <dbReference type="ARBA" id="ARBA00023136"/>
    </source>
</evidence>
<feature type="transmembrane region" description="Helical" evidence="11">
    <location>
        <begin position="55"/>
        <end position="76"/>
    </location>
</feature>
<evidence type="ECO:0000256" key="7">
    <source>
        <dbReference type="ARBA" id="ARBA00023170"/>
    </source>
</evidence>
<evidence type="ECO:0000256" key="3">
    <source>
        <dbReference type="ARBA" id="ARBA00022989"/>
    </source>
</evidence>